<accession>E3DNE0</accession>
<keyword evidence="5" id="KW-1185">Reference proteome</keyword>
<dbReference type="Proteomes" id="UP000006866">
    <property type="component" value="Chromosome"/>
</dbReference>
<dbReference type="InterPro" id="IPR015424">
    <property type="entry name" value="PyrdxlP-dep_Trfase"/>
</dbReference>
<dbReference type="PANTHER" id="PTHR30244:SF34">
    <property type="entry name" value="DTDP-4-AMINO-4,6-DIDEOXYGALACTOSE TRANSAMINASE"/>
    <property type="match status" value="1"/>
</dbReference>
<gene>
    <name evidence="4" type="ordered locus">Hprae_1431</name>
</gene>
<dbReference type="InterPro" id="IPR015422">
    <property type="entry name" value="PyrdxlP-dep_Trfase_small"/>
</dbReference>
<dbReference type="RefSeq" id="WP_014553582.1">
    <property type="nucleotide sequence ID" value="NC_017455.1"/>
</dbReference>
<dbReference type="Gene3D" id="3.90.1150.10">
    <property type="entry name" value="Aspartate Aminotransferase, domain 1"/>
    <property type="match status" value="1"/>
</dbReference>
<reference evidence="5" key="1">
    <citation type="submission" date="2010-10" db="EMBL/GenBank/DDBJ databases">
        <title>The complete genome of Halanaerobium praevalens DSM 2228.</title>
        <authorList>
            <consortium name="US DOE Joint Genome Institute (JGI-PGF)"/>
            <person name="Lucas S."/>
            <person name="Copeland A."/>
            <person name="Lapidus A."/>
            <person name="Glavina del Rio T."/>
            <person name="Dalin E."/>
            <person name="Tice H."/>
            <person name="Bruce D."/>
            <person name="Goodwin L."/>
            <person name="Pitluck S."/>
            <person name="Kyrpides N."/>
            <person name="Mavromatis K."/>
            <person name="Ivanova N."/>
            <person name="Ovchinnikova G."/>
            <person name="Chertkov O."/>
            <person name="Detter J.C."/>
            <person name="Han C."/>
            <person name="Larimer F."/>
            <person name="Land M."/>
            <person name="Hauser L."/>
            <person name="Markowitz V."/>
            <person name="Cheng J.-F."/>
            <person name="Hugenholtz P."/>
            <person name="Woyke T."/>
            <person name="Wu D."/>
            <person name="Tindall B."/>
            <person name="Pomrenke H.G."/>
            <person name="Brambilla E."/>
            <person name="Klenk H.-P."/>
            <person name="Eisen J.A."/>
        </authorList>
    </citation>
    <scope>NUCLEOTIDE SEQUENCE [LARGE SCALE GENOMIC DNA]</scope>
    <source>
        <strain evidence="5">ATCC 33744 / DSM 2228 / GSL</strain>
    </source>
</reference>
<dbReference type="KEGG" id="hpk:Hprae_1431"/>
<dbReference type="AlphaFoldDB" id="E3DNE0"/>
<dbReference type="OrthoDB" id="9810913at2"/>
<evidence type="ECO:0000256" key="3">
    <source>
        <dbReference type="RuleBase" id="RU004508"/>
    </source>
</evidence>
<dbReference type="InterPro" id="IPR015421">
    <property type="entry name" value="PyrdxlP-dep_Trfase_major"/>
</dbReference>
<dbReference type="Pfam" id="PF01041">
    <property type="entry name" value="DegT_DnrJ_EryC1"/>
    <property type="match status" value="1"/>
</dbReference>
<evidence type="ECO:0000313" key="5">
    <source>
        <dbReference type="Proteomes" id="UP000006866"/>
    </source>
</evidence>
<name>E3DNE0_HALPG</name>
<dbReference type="PANTHER" id="PTHR30244">
    <property type="entry name" value="TRANSAMINASE"/>
    <property type="match status" value="1"/>
</dbReference>
<dbReference type="EMBL" id="CP002175">
    <property type="protein sequence ID" value="ADO77559.1"/>
    <property type="molecule type" value="Genomic_DNA"/>
</dbReference>
<dbReference type="HOGENOM" id="CLU_033332_0_2_9"/>
<comment type="similarity">
    <text evidence="3">Belongs to the DegT/DnrJ/EryC1 family.</text>
</comment>
<evidence type="ECO:0000256" key="2">
    <source>
        <dbReference type="PIRSR" id="PIRSR000390-2"/>
    </source>
</evidence>
<dbReference type="GO" id="GO:0000271">
    <property type="term" value="P:polysaccharide biosynthetic process"/>
    <property type="evidence" value="ECO:0007669"/>
    <property type="project" value="TreeGrafter"/>
</dbReference>
<evidence type="ECO:0000256" key="1">
    <source>
        <dbReference type="PIRSR" id="PIRSR000390-1"/>
    </source>
</evidence>
<dbReference type="PIRSF" id="PIRSF000390">
    <property type="entry name" value="PLP_StrS"/>
    <property type="match status" value="1"/>
</dbReference>
<evidence type="ECO:0000313" key="4">
    <source>
        <dbReference type="EMBL" id="ADO77559.1"/>
    </source>
</evidence>
<feature type="modified residue" description="N6-(pyridoxal phosphate)lysine" evidence="2">
    <location>
        <position position="183"/>
    </location>
</feature>
<protein>
    <submittedName>
        <fullName evidence="4">TDP-4-keto-6-deoxy-D-glucose transaminase</fullName>
    </submittedName>
</protein>
<dbReference type="GO" id="GO:0019180">
    <property type="term" value="F:dTDP-4-amino-4,6-dideoxygalactose transaminase activity"/>
    <property type="evidence" value="ECO:0007669"/>
    <property type="project" value="TreeGrafter"/>
</dbReference>
<dbReference type="Gene3D" id="3.40.640.10">
    <property type="entry name" value="Type I PLP-dependent aspartate aminotransferase-like (Major domain)"/>
    <property type="match status" value="1"/>
</dbReference>
<dbReference type="CDD" id="cd00616">
    <property type="entry name" value="AHBA_syn"/>
    <property type="match status" value="1"/>
</dbReference>
<keyword evidence="2 3" id="KW-0663">Pyridoxal phosphate</keyword>
<dbReference type="eggNOG" id="COG0399">
    <property type="taxonomic scope" value="Bacteria"/>
</dbReference>
<dbReference type="STRING" id="572479.Hprae_1431"/>
<reference evidence="4 5" key="2">
    <citation type="journal article" date="2011" name="Stand. Genomic Sci.">
        <title>Complete genome sequence of the extremely halophilic Halanaerobium praevalens type strain (GSL).</title>
        <authorList>
            <person name="Ivanova N."/>
            <person name="Sikorski J."/>
            <person name="Chertkov O."/>
            <person name="Nolan M."/>
            <person name="Lucas S."/>
            <person name="Hammon N."/>
            <person name="Deshpande S."/>
            <person name="Cheng J.F."/>
            <person name="Tapia R."/>
            <person name="Han C."/>
            <person name="Goodwin L."/>
            <person name="Pitluck S."/>
            <person name="Huntemann M."/>
            <person name="Liolios K."/>
            <person name="Pagani I."/>
            <person name="Mavromatis K."/>
            <person name="Ovchinikova G."/>
            <person name="Pati A."/>
            <person name="Chen A."/>
            <person name="Palaniappan K."/>
            <person name="Land M."/>
            <person name="Hauser L."/>
            <person name="Brambilla E.M."/>
            <person name="Kannan K.P."/>
            <person name="Rohde M."/>
            <person name="Tindall B.J."/>
            <person name="Goker M."/>
            <person name="Detter J.C."/>
            <person name="Woyke T."/>
            <person name="Bristow J."/>
            <person name="Eisen J.A."/>
            <person name="Markowitz V."/>
            <person name="Hugenholtz P."/>
            <person name="Kyrpides N.C."/>
            <person name="Klenk H.P."/>
            <person name="Lapidus A."/>
        </authorList>
    </citation>
    <scope>NUCLEOTIDE SEQUENCE [LARGE SCALE GENOMIC DNA]</scope>
    <source>
        <strain evidence="5">ATCC 33744 / DSM 2228 / GSL</strain>
    </source>
</reference>
<dbReference type="InterPro" id="IPR000653">
    <property type="entry name" value="DegT/StrS_aminotransferase"/>
</dbReference>
<dbReference type="SUPFAM" id="SSF53383">
    <property type="entry name" value="PLP-dependent transferases"/>
    <property type="match status" value="1"/>
</dbReference>
<dbReference type="PATRIC" id="fig|572479.3.peg.1451"/>
<sequence length="387" mass="43353">MPKIAFNKLYLTGREEKYISDALAKGSVSGDGYYTKKVSSFLEKTFNLNKVLMTTSGTHALEMASFLVGFEEGAEVIMPSFTFSSTANAVLKAGAKPVFAEIKANTFNLDPLDFENKITAKTKAVIPVHYGGISCEMQQIKKIARANNIYIIEDAAQAVNSFYQKKALGGIGDLGCYSFHGTKNFVSGEGGALIINSEDQSLIKKAEIMREKGTNRSQFLRGEIEKYNWVQAGSSYLPSDILMAFLLAQLEEIETITARREKIFHYYSQELRKFLEEDFLDAIPELPAAKKSNYHIYYLKFKNQRIRDFVLQELNLAGIKATFHFQPLHSSPMGKKLGYQKSDLPITEAAASSILRLPIYPDLSFSNLKYIIKSLKKIFKELKLVGG</sequence>
<dbReference type="NCBIfam" id="NF008687">
    <property type="entry name" value="PRK11706.1"/>
    <property type="match status" value="1"/>
</dbReference>
<dbReference type="GO" id="GO:0030170">
    <property type="term" value="F:pyridoxal phosphate binding"/>
    <property type="evidence" value="ECO:0007669"/>
    <property type="project" value="TreeGrafter"/>
</dbReference>
<feature type="active site" description="Proton acceptor" evidence="1">
    <location>
        <position position="183"/>
    </location>
</feature>
<organism evidence="4 5">
    <name type="scientific">Halanaerobium praevalens (strain ATCC 33744 / DSM 2228 / GSL)</name>
    <dbReference type="NCBI Taxonomy" id="572479"/>
    <lineage>
        <taxon>Bacteria</taxon>
        <taxon>Bacillati</taxon>
        <taxon>Bacillota</taxon>
        <taxon>Clostridia</taxon>
        <taxon>Halanaerobiales</taxon>
        <taxon>Halanaerobiaceae</taxon>
        <taxon>Halanaerobium</taxon>
    </lineage>
</organism>
<proteinExistence type="inferred from homology"/>